<dbReference type="InterPro" id="IPR009072">
    <property type="entry name" value="Histone-fold"/>
</dbReference>
<dbReference type="PANTHER" id="PTHR46138">
    <property type="entry name" value="PROTEIN DR1"/>
    <property type="match status" value="1"/>
</dbReference>
<proteinExistence type="predicted"/>
<dbReference type="GO" id="GO:0051123">
    <property type="term" value="P:RNA polymerase II preinitiation complex assembly"/>
    <property type="evidence" value="ECO:0007669"/>
    <property type="project" value="TreeGrafter"/>
</dbReference>
<evidence type="ECO:0000313" key="3">
    <source>
        <dbReference type="Proteomes" id="UP000241769"/>
    </source>
</evidence>
<dbReference type="GO" id="GO:0017054">
    <property type="term" value="C:negative cofactor 2 complex"/>
    <property type="evidence" value="ECO:0007669"/>
    <property type="project" value="InterPro"/>
</dbReference>
<keyword evidence="3" id="KW-1185">Reference proteome</keyword>
<dbReference type="InParanoid" id="A0A2P6N7C0"/>
<accession>A0A2P6N7C0</accession>
<dbReference type="EMBL" id="MDYQ01000168">
    <property type="protein sequence ID" value="PRP79837.1"/>
    <property type="molecule type" value="Genomic_DNA"/>
</dbReference>
<protein>
    <recommendedName>
        <fullName evidence="4">Transcription factor CBF/NF-Y/archaeal histone domain-containing protein</fullName>
    </recommendedName>
</protein>
<gene>
    <name evidence="2" type="ORF">PROFUN_12449</name>
</gene>
<evidence type="ECO:0000256" key="1">
    <source>
        <dbReference type="SAM" id="MobiDB-lite"/>
    </source>
</evidence>
<feature type="region of interest" description="Disordered" evidence="1">
    <location>
        <begin position="156"/>
        <end position="186"/>
    </location>
</feature>
<dbReference type="STRING" id="1890364.A0A2P6N7C0"/>
<dbReference type="Proteomes" id="UP000241769">
    <property type="component" value="Unassembled WGS sequence"/>
</dbReference>
<evidence type="ECO:0000313" key="2">
    <source>
        <dbReference type="EMBL" id="PRP79837.1"/>
    </source>
</evidence>
<dbReference type="GO" id="GO:0046982">
    <property type="term" value="F:protein heterodimerization activity"/>
    <property type="evidence" value="ECO:0007669"/>
    <property type="project" value="InterPro"/>
</dbReference>
<dbReference type="SUPFAM" id="SSF47113">
    <property type="entry name" value="Histone-fold"/>
    <property type="match status" value="1"/>
</dbReference>
<comment type="caution">
    <text evidence="2">The sequence shown here is derived from an EMBL/GenBank/DDBJ whole genome shotgun (WGS) entry which is preliminary data.</text>
</comment>
<dbReference type="CDD" id="cd22905">
    <property type="entry name" value="HFD_Dr1"/>
    <property type="match status" value="1"/>
</dbReference>
<feature type="compositionally biased region" description="Basic and acidic residues" evidence="1">
    <location>
        <begin position="175"/>
        <end position="186"/>
    </location>
</feature>
<organism evidence="2 3">
    <name type="scientific">Planoprotostelium fungivorum</name>
    <dbReference type="NCBI Taxonomy" id="1890364"/>
    <lineage>
        <taxon>Eukaryota</taxon>
        <taxon>Amoebozoa</taxon>
        <taxon>Evosea</taxon>
        <taxon>Variosea</taxon>
        <taxon>Cavosteliida</taxon>
        <taxon>Cavosteliaceae</taxon>
        <taxon>Planoprotostelium</taxon>
    </lineage>
</organism>
<dbReference type="Gene3D" id="1.10.20.10">
    <property type="entry name" value="Histone, subunit A"/>
    <property type="match status" value="1"/>
</dbReference>
<sequence length="214" mass="24295">PTSLHMLPLTPILERYADGLIQILERISCLFSAETSLISSSRAETAEAIFMSDEGGDLQPSNKNEKEFSLPRTRLLEVIKSAMPEGFHPPAAKDYTMQLMNDACIEFMQLVASQAMVEHSKGNPKTEKVSITPKHVLNALRNLDYKEYAETAKRELNLDEGRTTSRQPTKRLKKTKADMEREGEALRAEQEALRVEQEKLFAQAREKMNQKNEK</sequence>
<feature type="non-terminal residue" evidence="2">
    <location>
        <position position="1"/>
    </location>
</feature>
<dbReference type="AlphaFoldDB" id="A0A2P6N7C0"/>
<evidence type="ECO:0008006" key="4">
    <source>
        <dbReference type="Google" id="ProtNLM"/>
    </source>
</evidence>
<reference evidence="2 3" key="1">
    <citation type="journal article" date="2018" name="Genome Biol. Evol.">
        <title>Multiple Roots of Fruiting Body Formation in Amoebozoa.</title>
        <authorList>
            <person name="Hillmann F."/>
            <person name="Forbes G."/>
            <person name="Novohradska S."/>
            <person name="Ferling I."/>
            <person name="Riege K."/>
            <person name="Groth M."/>
            <person name="Westermann M."/>
            <person name="Marz M."/>
            <person name="Spaller T."/>
            <person name="Winckler T."/>
            <person name="Schaap P."/>
            <person name="Glockner G."/>
        </authorList>
    </citation>
    <scope>NUCLEOTIDE SEQUENCE [LARGE SCALE GENOMIC DNA]</scope>
    <source>
        <strain evidence="2 3">Jena</strain>
    </source>
</reference>
<dbReference type="GO" id="GO:0000122">
    <property type="term" value="P:negative regulation of transcription by RNA polymerase II"/>
    <property type="evidence" value="ECO:0007669"/>
    <property type="project" value="InterPro"/>
</dbReference>
<dbReference type="PANTHER" id="PTHR46138:SF1">
    <property type="entry name" value="PROTEIN DR1"/>
    <property type="match status" value="1"/>
</dbReference>
<dbReference type="GO" id="GO:0017025">
    <property type="term" value="F:TBP-class protein binding"/>
    <property type="evidence" value="ECO:0007669"/>
    <property type="project" value="TreeGrafter"/>
</dbReference>
<dbReference type="GO" id="GO:0016251">
    <property type="term" value="F:RNA polymerase II general transcription initiation factor activity"/>
    <property type="evidence" value="ECO:0007669"/>
    <property type="project" value="TreeGrafter"/>
</dbReference>
<dbReference type="InterPro" id="IPR042225">
    <property type="entry name" value="Ncb2"/>
</dbReference>
<dbReference type="OrthoDB" id="601405at2759"/>
<name>A0A2P6N7C0_9EUKA</name>